<keyword evidence="2" id="KW-0808">Transferase</keyword>
<dbReference type="InterPro" id="IPR029063">
    <property type="entry name" value="SAM-dependent_MTases_sf"/>
</dbReference>
<keyword evidence="2" id="KW-0489">Methyltransferase</keyword>
<name>A0A1I0F3U9_9BACT</name>
<dbReference type="RefSeq" id="WP_245767264.1">
    <property type="nucleotide sequence ID" value="NZ_FOIJ01000003.1"/>
</dbReference>
<protein>
    <submittedName>
        <fullName evidence="2">Methyltransferase domain-containing protein</fullName>
    </submittedName>
</protein>
<dbReference type="InterPro" id="IPR025714">
    <property type="entry name" value="Methyltranfer_dom"/>
</dbReference>
<dbReference type="SUPFAM" id="SSF53335">
    <property type="entry name" value="S-adenosyl-L-methionine-dependent methyltransferases"/>
    <property type="match status" value="1"/>
</dbReference>
<dbReference type="EMBL" id="FOIJ01000003">
    <property type="protein sequence ID" value="SET52727.1"/>
    <property type="molecule type" value="Genomic_DNA"/>
</dbReference>
<evidence type="ECO:0000313" key="2">
    <source>
        <dbReference type="EMBL" id="SET52727.1"/>
    </source>
</evidence>
<dbReference type="Pfam" id="PF13847">
    <property type="entry name" value="Methyltransf_31"/>
    <property type="match status" value="1"/>
</dbReference>
<feature type="domain" description="Methyltransferase" evidence="1">
    <location>
        <begin position="34"/>
        <end position="162"/>
    </location>
</feature>
<evidence type="ECO:0000259" key="1">
    <source>
        <dbReference type="Pfam" id="PF13847"/>
    </source>
</evidence>
<keyword evidence="3" id="KW-1185">Reference proteome</keyword>
<proteinExistence type="predicted"/>
<dbReference type="GO" id="GO:0008168">
    <property type="term" value="F:methyltransferase activity"/>
    <property type="evidence" value="ECO:0007669"/>
    <property type="project" value="UniProtKB-KW"/>
</dbReference>
<dbReference type="PANTHER" id="PTHR43861:SF1">
    <property type="entry name" value="TRANS-ACONITATE 2-METHYLTRANSFERASE"/>
    <property type="match status" value="1"/>
</dbReference>
<gene>
    <name evidence="2" type="ORF">SAMN05443639_103251</name>
</gene>
<evidence type="ECO:0000313" key="3">
    <source>
        <dbReference type="Proteomes" id="UP000199181"/>
    </source>
</evidence>
<dbReference type="GO" id="GO:0032259">
    <property type="term" value="P:methylation"/>
    <property type="evidence" value="ECO:0007669"/>
    <property type="project" value="UniProtKB-KW"/>
</dbReference>
<accession>A0A1I0F3U9</accession>
<dbReference type="Gene3D" id="3.40.50.150">
    <property type="entry name" value="Vaccinia Virus protein VP39"/>
    <property type="match status" value="1"/>
</dbReference>
<dbReference type="PANTHER" id="PTHR43861">
    <property type="entry name" value="TRANS-ACONITATE 2-METHYLTRANSFERASE-RELATED"/>
    <property type="match status" value="1"/>
</dbReference>
<sequence length="263" mass="28851">MSSYLMESEAEARRLIEQARALPVRPHLLSTGLQPGMRVLDAGCGPGVVTSILAELVGPTGKVTGVDLHAPRLAEARATCAALPQCQFLQADIRAMDLPGDTFDYVWCQYVLEYLPDPERALAEFLRVAKPGGRVVVADVDGLGHLNWPCPPELEEGMRTFHRAVREAGVDLHIGRKLFHLFRQAGLQEVRVHLAPLWMVAGAADARLLSDWRQRFETLAPALAPAYGGAAAYQAFCEGYLRLLSDPDALKYSVLLITEGQKR</sequence>
<dbReference type="CDD" id="cd02440">
    <property type="entry name" value="AdoMet_MTases"/>
    <property type="match status" value="1"/>
</dbReference>
<organism evidence="2 3">
    <name type="scientific">Stigmatella erecta</name>
    <dbReference type="NCBI Taxonomy" id="83460"/>
    <lineage>
        <taxon>Bacteria</taxon>
        <taxon>Pseudomonadati</taxon>
        <taxon>Myxococcota</taxon>
        <taxon>Myxococcia</taxon>
        <taxon>Myxococcales</taxon>
        <taxon>Cystobacterineae</taxon>
        <taxon>Archangiaceae</taxon>
        <taxon>Stigmatella</taxon>
    </lineage>
</organism>
<reference evidence="3" key="1">
    <citation type="submission" date="2016-10" db="EMBL/GenBank/DDBJ databases">
        <authorList>
            <person name="Varghese N."/>
            <person name="Submissions S."/>
        </authorList>
    </citation>
    <scope>NUCLEOTIDE SEQUENCE [LARGE SCALE GENOMIC DNA]</scope>
    <source>
        <strain evidence="3">DSM 16858</strain>
    </source>
</reference>
<dbReference type="Proteomes" id="UP000199181">
    <property type="component" value="Unassembled WGS sequence"/>
</dbReference>
<dbReference type="AlphaFoldDB" id="A0A1I0F3U9"/>